<protein>
    <submittedName>
        <fullName evidence="7">Sigma-K factor</fullName>
    </submittedName>
</protein>
<dbReference type="Proteomes" id="UP000255070">
    <property type="component" value="Unassembled WGS sequence"/>
</dbReference>
<evidence type="ECO:0000256" key="3">
    <source>
        <dbReference type="ARBA" id="ARBA00023082"/>
    </source>
</evidence>
<evidence type="ECO:0000259" key="6">
    <source>
        <dbReference type="Pfam" id="PF08281"/>
    </source>
</evidence>
<evidence type="ECO:0000259" key="5">
    <source>
        <dbReference type="Pfam" id="PF04542"/>
    </source>
</evidence>
<dbReference type="Pfam" id="PF04542">
    <property type="entry name" value="Sigma70_r2"/>
    <property type="match status" value="1"/>
</dbReference>
<dbReference type="EMBL" id="UFXL01000001">
    <property type="protein sequence ID" value="SUY77362.1"/>
    <property type="molecule type" value="Genomic_DNA"/>
</dbReference>
<sequence>MKDLSLFPSTLLFVPPAAAPKDDAFDHDAALQACARGNREALRSIYEHEARYLLGVALRIVRDRAAAEDVLHDAFVSIWERASSFDAGRGAGRGWIYSIVRHAALNRVRDSARETVLDEPATTHLDAQAALATWQESGDELARQAALGRLGQCLDGLEPARRACLLHAYVDGCTHSEIAERVQAPLGTVKAWIQRGLRALRECMQ</sequence>
<evidence type="ECO:0000313" key="8">
    <source>
        <dbReference type="Proteomes" id="UP000255070"/>
    </source>
</evidence>
<name>A0A8B4S2G6_COMTE</name>
<feature type="domain" description="RNA polymerase sigma-70 region 2" evidence="5">
    <location>
        <begin position="45"/>
        <end position="113"/>
    </location>
</feature>
<dbReference type="InterPro" id="IPR036388">
    <property type="entry name" value="WH-like_DNA-bd_sf"/>
</dbReference>
<dbReference type="InterPro" id="IPR013325">
    <property type="entry name" value="RNA_pol_sigma_r2"/>
</dbReference>
<dbReference type="Gene3D" id="1.10.1740.10">
    <property type="match status" value="1"/>
</dbReference>
<dbReference type="GO" id="GO:0006352">
    <property type="term" value="P:DNA-templated transcription initiation"/>
    <property type="evidence" value="ECO:0007669"/>
    <property type="project" value="InterPro"/>
</dbReference>
<dbReference type="GO" id="GO:0003677">
    <property type="term" value="F:DNA binding"/>
    <property type="evidence" value="ECO:0007669"/>
    <property type="project" value="InterPro"/>
</dbReference>
<dbReference type="PANTHER" id="PTHR43133">
    <property type="entry name" value="RNA POLYMERASE ECF-TYPE SIGMA FACTO"/>
    <property type="match status" value="1"/>
</dbReference>
<evidence type="ECO:0000256" key="4">
    <source>
        <dbReference type="ARBA" id="ARBA00023163"/>
    </source>
</evidence>
<comment type="similarity">
    <text evidence="1">Belongs to the sigma-70 factor family. ECF subfamily.</text>
</comment>
<dbReference type="NCBIfam" id="TIGR02937">
    <property type="entry name" value="sigma70-ECF"/>
    <property type="match status" value="1"/>
</dbReference>
<proteinExistence type="inferred from homology"/>
<keyword evidence="3" id="KW-0731">Sigma factor</keyword>
<reference evidence="7 8" key="1">
    <citation type="submission" date="2018-06" db="EMBL/GenBank/DDBJ databases">
        <authorList>
            <consortium name="Pathogen Informatics"/>
            <person name="Doyle S."/>
        </authorList>
    </citation>
    <scope>NUCLEOTIDE SEQUENCE [LARGE SCALE GENOMIC DNA]</scope>
    <source>
        <strain evidence="7 8">NCTC10698</strain>
    </source>
</reference>
<dbReference type="Gene3D" id="1.10.10.10">
    <property type="entry name" value="Winged helix-like DNA-binding domain superfamily/Winged helix DNA-binding domain"/>
    <property type="match status" value="1"/>
</dbReference>
<keyword evidence="8" id="KW-1185">Reference proteome</keyword>
<comment type="caution">
    <text evidence="7">The sequence shown here is derived from an EMBL/GenBank/DDBJ whole genome shotgun (WGS) entry which is preliminary data.</text>
</comment>
<organism evidence="7 8">
    <name type="scientific">Comamonas testosteroni</name>
    <name type="common">Pseudomonas testosteroni</name>
    <dbReference type="NCBI Taxonomy" id="285"/>
    <lineage>
        <taxon>Bacteria</taxon>
        <taxon>Pseudomonadati</taxon>
        <taxon>Pseudomonadota</taxon>
        <taxon>Betaproteobacteria</taxon>
        <taxon>Burkholderiales</taxon>
        <taxon>Comamonadaceae</taxon>
        <taxon>Comamonas</taxon>
    </lineage>
</organism>
<dbReference type="AlphaFoldDB" id="A0A8B4S2G6"/>
<evidence type="ECO:0000313" key="7">
    <source>
        <dbReference type="EMBL" id="SUY77362.1"/>
    </source>
</evidence>
<evidence type="ECO:0000256" key="2">
    <source>
        <dbReference type="ARBA" id="ARBA00023015"/>
    </source>
</evidence>
<dbReference type="InterPro" id="IPR013249">
    <property type="entry name" value="RNA_pol_sigma70_r4_t2"/>
</dbReference>
<gene>
    <name evidence="7" type="primary">sigK_2</name>
    <name evidence="7" type="ORF">NCTC10698_02261</name>
</gene>
<dbReference type="Pfam" id="PF08281">
    <property type="entry name" value="Sigma70_r4_2"/>
    <property type="match status" value="1"/>
</dbReference>
<accession>A0A8B4S2G6</accession>
<dbReference type="PANTHER" id="PTHR43133:SF62">
    <property type="entry name" value="RNA POLYMERASE SIGMA FACTOR SIGZ"/>
    <property type="match status" value="1"/>
</dbReference>
<evidence type="ECO:0000256" key="1">
    <source>
        <dbReference type="ARBA" id="ARBA00010641"/>
    </source>
</evidence>
<dbReference type="SUPFAM" id="SSF88659">
    <property type="entry name" value="Sigma3 and sigma4 domains of RNA polymerase sigma factors"/>
    <property type="match status" value="1"/>
</dbReference>
<dbReference type="InterPro" id="IPR039425">
    <property type="entry name" value="RNA_pol_sigma-70-like"/>
</dbReference>
<feature type="domain" description="RNA polymerase sigma factor 70 region 4 type 2" evidence="6">
    <location>
        <begin position="149"/>
        <end position="200"/>
    </location>
</feature>
<dbReference type="NCBIfam" id="NF009189">
    <property type="entry name" value="PRK12537.1"/>
    <property type="match status" value="1"/>
</dbReference>
<dbReference type="InterPro" id="IPR014284">
    <property type="entry name" value="RNA_pol_sigma-70_dom"/>
</dbReference>
<dbReference type="GO" id="GO:0016987">
    <property type="term" value="F:sigma factor activity"/>
    <property type="evidence" value="ECO:0007669"/>
    <property type="project" value="UniProtKB-KW"/>
</dbReference>
<dbReference type="SUPFAM" id="SSF88946">
    <property type="entry name" value="Sigma2 domain of RNA polymerase sigma factors"/>
    <property type="match status" value="1"/>
</dbReference>
<dbReference type="InterPro" id="IPR007627">
    <property type="entry name" value="RNA_pol_sigma70_r2"/>
</dbReference>
<keyword evidence="2" id="KW-0805">Transcription regulation</keyword>
<keyword evidence="4" id="KW-0804">Transcription</keyword>
<dbReference type="InterPro" id="IPR013324">
    <property type="entry name" value="RNA_pol_sigma_r3/r4-like"/>
</dbReference>